<reference evidence="3 4" key="1">
    <citation type="submission" date="2019-03" db="EMBL/GenBank/DDBJ databases">
        <authorList>
            <consortium name="Pathogen Informatics"/>
        </authorList>
    </citation>
    <scope>NUCLEOTIDE SEQUENCE [LARGE SCALE GENOMIC DNA]</scope>
    <source>
        <strain evidence="3 4">NCTC12993</strain>
    </source>
</reference>
<evidence type="ECO:0000313" key="3">
    <source>
        <dbReference type="EMBL" id="VFS61927.1"/>
    </source>
</evidence>
<dbReference type="GO" id="GO:0006355">
    <property type="term" value="P:regulation of DNA-templated transcription"/>
    <property type="evidence" value="ECO:0007669"/>
    <property type="project" value="InterPro"/>
</dbReference>
<dbReference type="Pfam" id="PF00196">
    <property type="entry name" value="GerE"/>
    <property type="match status" value="1"/>
</dbReference>
<dbReference type="PANTHER" id="PTHR45566">
    <property type="entry name" value="HTH-TYPE TRANSCRIPTIONAL REGULATOR YHJB-RELATED"/>
    <property type="match status" value="1"/>
</dbReference>
<dbReference type="EMBL" id="CAADJD010000015">
    <property type="protein sequence ID" value="VFS61927.1"/>
    <property type="molecule type" value="Genomic_DNA"/>
</dbReference>
<dbReference type="Gene3D" id="1.10.10.10">
    <property type="entry name" value="Winged helix-like DNA-binding domain superfamily/Winged helix DNA-binding domain"/>
    <property type="match status" value="1"/>
</dbReference>
<dbReference type="SMART" id="SM00421">
    <property type="entry name" value="HTH_LUXR"/>
    <property type="match status" value="1"/>
</dbReference>
<feature type="domain" description="HTH luxR-type" evidence="2">
    <location>
        <begin position="178"/>
        <end position="243"/>
    </location>
</feature>
<dbReference type="SUPFAM" id="SSF46894">
    <property type="entry name" value="C-terminal effector domain of the bipartite response regulators"/>
    <property type="match status" value="1"/>
</dbReference>
<sequence>MMFALFGIYVECPGQMASPLFYAARNNFSGHEGAFYFLMGGTVMQVIMFDRQSIFIHGMKISLQEHIPGIDISAVSQADDLWRQLLRYPDALLILDGEMDYGFCQWVLQEKYQQFPDSKGIIVANTHHHAWLRDMMALNVQAIVSRTASIEIFVKTIRSVMSGLICLPGDWRLEYEQEKCGVDNLSHRQREILTLLANGESNKEIGRALNISAGTVKAHLESLYRRLDVRNRTQAAMLLNTRDVSSHICLE</sequence>
<dbReference type="PRINTS" id="PR00038">
    <property type="entry name" value="HTHLUXR"/>
</dbReference>
<name>A0A485AK06_KLUCR</name>
<dbReference type="InterPro" id="IPR011006">
    <property type="entry name" value="CheY-like_superfamily"/>
</dbReference>
<organism evidence="3 4">
    <name type="scientific">Kluyvera cryocrescens</name>
    <name type="common">Kluyvera citrophila</name>
    <dbReference type="NCBI Taxonomy" id="580"/>
    <lineage>
        <taxon>Bacteria</taxon>
        <taxon>Pseudomonadati</taxon>
        <taxon>Pseudomonadota</taxon>
        <taxon>Gammaproteobacteria</taxon>
        <taxon>Enterobacterales</taxon>
        <taxon>Enterobacteriaceae</taxon>
        <taxon>Kluyvera</taxon>
    </lineage>
</organism>
<protein>
    <submittedName>
        <fullName evidence="3">HTH-type transcriptional regulator yhjB</fullName>
    </submittedName>
</protein>
<dbReference type="InterPro" id="IPR051015">
    <property type="entry name" value="EvgA-like"/>
</dbReference>
<dbReference type="Proteomes" id="UP000401081">
    <property type="component" value="Unassembled WGS sequence"/>
</dbReference>
<dbReference type="InterPro" id="IPR000792">
    <property type="entry name" value="Tscrpt_reg_LuxR_C"/>
</dbReference>
<dbReference type="SUPFAM" id="SSF52172">
    <property type="entry name" value="CheY-like"/>
    <property type="match status" value="1"/>
</dbReference>
<proteinExistence type="predicted"/>
<dbReference type="CDD" id="cd06170">
    <property type="entry name" value="LuxR_C_like"/>
    <property type="match status" value="1"/>
</dbReference>
<dbReference type="Gene3D" id="3.40.50.2300">
    <property type="match status" value="1"/>
</dbReference>
<keyword evidence="1" id="KW-0238">DNA-binding</keyword>
<accession>A0A485AK06</accession>
<evidence type="ECO:0000313" key="4">
    <source>
        <dbReference type="Proteomes" id="UP000401081"/>
    </source>
</evidence>
<dbReference type="AlphaFoldDB" id="A0A485AK06"/>
<dbReference type="InterPro" id="IPR016032">
    <property type="entry name" value="Sig_transdc_resp-reg_C-effctor"/>
</dbReference>
<dbReference type="InterPro" id="IPR036388">
    <property type="entry name" value="WH-like_DNA-bd_sf"/>
</dbReference>
<keyword evidence="4" id="KW-1185">Reference proteome</keyword>
<evidence type="ECO:0000259" key="2">
    <source>
        <dbReference type="PROSITE" id="PS50043"/>
    </source>
</evidence>
<dbReference type="PANTHER" id="PTHR45566:SF1">
    <property type="entry name" value="HTH-TYPE TRANSCRIPTIONAL REGULATOR YHJB-RELATED"/>
    <property type="match status" value="1"/>
</dbReference>
<dbReference type="PROSITE" id="PS00622">
    <property type="entry name" value="HTH_LUXR_1"/>
    <property type="match status" value="1"/>
</dbReference>
<evidence type="ECO:0000256" key="1">
    <source>
        <dbReference type="ARBA" id="ARBA00023125"/>
    </source>
</evidence>
<dbReference type="GO" id="GO:0003677">
    <property type="term" value="F:DNA binding"/>
    <property type="evidence" value="ECO:0007669"/>
    <property type="project" value="UniProtKB-KW"/>
</dbReference>
<dbReference type="PROSITE" id="PS50043">
    <property type="entry name" value="HTH_LUXR_2"/>
    <property type="match status" value="1"/>
</dbReference>
<gene>
    <name evidence="3" type="primary">yhjB</name>
    <name evidence="3" type="ORF">NCTC12993_02111</name>
</gene>